<evidence type="ECO:0000256" key="1">
    <source>
        <dbReference type="SAM" id="Phobius"/>
    </source>
</evidence>
<dbReference type="GeneID" id="36605930"/>
<dbReference type="RefSeq" id="XP_024749460.1">
    <property type="nucleotide sequence ID" value="XM_024897812.1"/>
</dbReference>
<evidence type="ECO:0000313" key="3">
    <source>
        <dbReference type="Proteomes" id="UP000241546"/>
    </source>
</evidence>
<reference evidence="3" key="1">
    <citation type="submission" date="2016-07" db="EMBL/GenBank/DDBJ databases">
        <title>Multiple horizontal gene transfer events from other fungi enriched the ability of initially mycotrophic Trichoderma (Ascomycota) to feed on dead plant biomass.</title>
        <authorList>
            <consortium name="DOE Joint Genome Institute"/>
            <person name="Atanasova L."/>
            <person name="Chenthamara K."/>
            <person name="Zhang J."/>
            <person name="Grujic M."/>
            <person name="Henrissat B."/>
            <person name="Kuo A."/>
            <person name="Aerts A."/>
            <person name="Salamov A."/>
            <person name="Lipzen A."/>
            <person name="Labutti K."/>
            <person name="Barry K."/>
            <person name="Miao Y."/>
            <person name="Rahimi M.J."/>
            <person name="Shen Q."/>
            <person name="Grigoriev I.V."/>
            <person name="Kubicek C.P."/>
            <person name="Druzhinina I.S."/>
        </authorList>
    </citation>
    <scope>NUCLEOTIDE SEQUENCE [LARGE SCALE GENOMIC DNA]</scope>
    <source>
        <strain evidence="3">TUCIM 6016</strain>
    </source>
</reference>
<name>A0A2T4B9Y2_9HYPO</name>
<accession>A0A2T4B9Y2</accession>
<gene>
    <name evidence="2" type="ORF">BBK36DRAFT_168845</name>
</gene>
<organism evidence="2 3">
    <name type="scientific">Trichoderma citrinoviride</name>
    <dbReference type="NCBI Taxonomy" id="58853"/>
    <lineage>
        <taxon>Eukaryota</taxon>
        <taxon>Fungi</taxon>
        <taxon>Dikarya</taxon>
        <taxon>Ascomycota</taxon>
        <taxon>Pezizomycotina</taxon>
        <taxon>Sordariomycetes</taxon>
        <taxon>Hypocreomycetidae</taxon>
        <taxon>Hypocreales</taxon>
        <taxon>Hypocreaceae</taxon>
        <taxon>Trichoderma</taxon>
    </lineage>
</organism>
<proteinExistence type="predicted"/>
<dbReference type="AlphaFoldDB" id="A0A2T4B9Y2"/>
<keyword evidence="1" id="KW-0472">Membrane</keyword>
<dbReference type="EMBL" id="KZ680213">
    <property type="protein sequence ID" value="PTB66140.1"/>
    <property type="molecule type" value="Genomic_DNA"/>
</dbReference>
<keyword evidence="3" id="KW-1185">Reference proteome</keyword>
<sequence length="58" mass="6010">IGAPRTTQTPRPAIVFALVLAPAHVMALATSLFLAAVDIGDQEASHALETCKRAAIGR</sequence>
<evidence type="ECO:0000313" key="2">
    <source>
        <dbReference type="EMBL" id="PTB66140.1"/>
    </source>
</evidence>
<feature type="non-terminal residue" evidence="2">
    <location>
        <position position="1"/>
    </location>
</feature>
<dbReference type="Proteomes" id="UP000241546">
    <property type="component" value="Unassembled WGS sequence"/>
</dbReference>
<protein>
    <submittedName>
        <fullName evidence="2">Uncharacterized protein</fullName>
    </submittedName>
</protein>
<feature type="transmembrane region" description="Helical" evidence="1">
    <location>
        <begin position="13"/>
        <end position="37"/>
    </location>
</feature>
<keyword evidence="1" id="KW-0812">Transmembrane</keyword>
<keyword evidence="1" id="KW-1133">Transmembrane helix</keyword>